<gene>
    <name evidence="15" type="ORF">KTH90_13605</name>
</gene>
<dbReference type="Pfam" id="PF02163">
    <property type="entry name" value="Peptidase_M50"/>
    <property type="match status" value="1"/>
</dbReference>
<accession>A0ABS6K959</accession>
<evidence type="ECO:0000256" key="11">
    <source>
        <dbReference type="ARBA" id="ARBA00023049"/>
    </source>
</evidence>
<keyword evidence="10 13" id="KW-1133">Transmembrane helix</keyword>
<keyword evidence="9" id="KW-0862">Zinc</keyword>
<dbReference type="CDD" id="cd06158">
    <property type="entry name" value="S2P-M50_like_1"/>
    <property type="match status" value="1"/>
</dbReference>
<evidence type="ECO:0000256" key="12">
    <source>
        <dbReference type="ARBA" id="ARBA00023136"/>
    </source>
</evidence>
<evidence type="ECO:0000313" key="15">
    <source>
        <dbReference type="EMBL" id="MBU9727053.1"/>
    </source>
</evidence>
<name>A0ABS6K959_9FIRM</name>
<evidence type="ECO:0000256" key="3">
    <source>
        <dbReference type="ARBA" id="ARBA00007931"/>
    </source>
</evidence>
<evidence type="ECO:0000256" key="10">
    <source>
        <dbReference type="ARBA" id="ARBA00022989"/>
    </source>
</evidence>
<dbReference type="EMBL" id="JAHQCX010000009">
    <property type="protein sequence ID" value="MBU9727053.1"/>
    <property type="molecule type" value="Genomic_DNA"/>
</dbReference>
<evidence type="ECO:0000313" key="16">
    <source>
        <dbReference type="Proteomes" id="UP001314681"/>
    </source>
</evidence>
<keyword evidence="8" id="KW-0378">Hydrolase</keyword>
<keyword evidence="16" id="KW-1185">Reference proteome</keyword>
<keyword evidence="6 13" id="KW-0812">Transmembrane</keyword>
<dbReference type="InterPro" id="IPR044537">
    <property type="entry name" value="Rip2-like"/>
</dbReference>
<comment type="cofactor">
    <cofactor evidence="1">
        <name>Zn(2+)</name>
        <dbReference type="ChEBI" id="CHEBI:29105"/>
    </cofactor>
</comment>
<reference evidence="15 16" key="1">
    <citation type="submission" date="2021-06" db="EMBL/GenBank/DDBJ databases">
        <title>Description of novel taxa of the family Lachnospiraceae.</title>
        <authorList>
            <person name="Chaplin A.V."/>
            <person name="Sokolova S.R."/>
            <person name="Pikina A.P."/>
            <person name="Korzhanova M."/>
            <person name="Belova V."/>
            <person name="Korostin D."/>
            <person name="Efimov B.A."/>
        </authorList>
    </citation>
    <scope>NUCLEOTIDE SEQUENCE [LARGE SCALE GENOMIC DNA]</scope>
    <source>
        <strain evidence="15 16">ASD4241</strain>
    </source>
</reference>
<dbReference type="GO" id="GO:0008233">
    <property type="term" value="F:peptidase activity"/>
    <property type="evidence" value="ECO:0007669"/>
    <property type="project" value="UniProtKB-KW"/>
</dbReference>
<protein>
    <submittedName>
        <fullName evidence="15">Site-2 protease family protein</fullName>
    </submittedName>
</protein>
<keyword evidence="11" id="KW-0482">Metalloprotease</keyword>
<dbReference type="PANTHER" id="PTHR35864:SF1">
    <property type="entry name" value="ZINC METALLOPROTEASE YWHC-RELATED"/>
    <property type="match status" value="1"/>
</dbReference>
<dbReference type="Proteomes" id="UP001314681">
    <property type="component" value="Unassembled WGS sequence"/>
</dbReference>
<keyword evidence="4" id="KW-1003">Cell membrane</keyword>
<evidence type="ECO:0000256" key="8">
    <source>
        <dbReference type="ARBA" id="ARBA00022801"/>
    </source>
</evidence>
<dbReference type="InterPro" id="IPR008915">
    <property type="entry name" value="Peptidase_M50"/>
</dbReference>
<evidence type="ECO:0000256" key="7">
    <source>
        <dbReference type="ARBA" id="ARBA00022723"/>
    </source>
</evidence>
<evidence type="ECO:0000256" key="9">
    <source>
        <dbReference type="ARBA" id="ARBA00022833"/>
    </source>
</evidence>
<dbReference type="RefSeq" id="WP_158353711.1">
    <property type="nucleotide sequence ID" value="NZ_JAHQCX010000009.1"/>
</dbReference>
<evidence type="ECO:0000256" key="1">
    <source>
        <dbReference type="ARBA" id="ARBA00001947"/>
    </source>
</evidence>
<dbReference type="PANTHER" id="PTHR35864">
    <property type="entry name" value="ZINC METALLOPROTEASE MJ0611-RELATED"/>
    <property type="match status" value="1"/>
</dbReference>
<comment type="caution">
    <text evidence="15">The sequence shown here is derived from an EMBL/GenBank/DDBJ whole genome shotgun (WGS) entry which is preliminary data.</text>
</comment>
<keyword evidence="12 13" id="KW-0472">Membrane</keyword>
<dbReference type="GO" id="GO:0006508">
    <property type="term" value="P:proteolysis"/>
    <property type="evidence" value="ECO:0007669"/>
    <property type="project" value="UniProtKB-KW"/>
</dbReference>
<comment type="subcellular location">
    <subcellularLocation>
        <location evidence="2">Cell membrane</location>
        <topology evidence="2">Multi-pass membrane protein</topology>
    </subcellularLocation>
</comment>
<feature type="transmembrane region" description="Helical" evidence="13">
    <location>
        <begin position="12"/>
        <end position="36"/>
    </location>
</feature>
<feature type="transmembrane region" description="Helical" evidence="13">
    <location>
        <begin position="181"/>
        <end position="201"/>
    </location>
</feature>
<evidence type="ECO:0000256" key="5">
    <source>
        <dbReference type="ARBA" id="ARBA00022670"/>
    </source>
</evidence>
<feature type="domain" description="Peptidase M50" evidence="14">
    <location>
        <begin position="129"/>
        <end position="182"/>
    </location>
</feature>
<evidence type="ECO:0000256" key="2">
    <source>
        <dbReference type="ARBA" id="ARBA00004651"/>
    </source>
</evidence>
<evidence type="ECO:0000256" key="4">
    <source>
        <dbReference type="ARBA" id="ARBA00022475"/>
    </source>
</evidence>
<evidence type="ECO:0000256" key="13">
    <source>
        <dbReference type="SAM" id="Phobius"/>
    </source>
</evidence>
<feature type="transmembrane region" description="Helical" evidence="13">
    <location>
        <begin position="96"/>
        <end position="119"/>
    </location>
</feature>
<sequence>MRGLISSPAELLFALVYTLPAVLLAVSLHEFAHGFVSYKLGDPTPKSDGRLSLNPFHHLDLIGTLCLLVFHFGWAKPVQVNPRYYKNPKAGMAVTALAGPIMNFLVAFAGVLGMGILYRATGGYGGKVTQYFFNLFQYIAIINIGLGSFNLIPIPPLDGSKVLGAVLPSRIYFKYMRYERYGSILLIVLLFVGVLSIPLNFVQQGIFSGMWNVMRLIVGI</sequence>
<feature type="transmembrane region" description="Helical" evidence="13">
    <location>
        <begin position="131"/>
        <end position="152"/>
    </location>
</feature>
<keyword evidence="5 15" id="KW-0645">Protease</keyword>
<comment type="similarity">
    <text evidence="3">Belongs to the peptidase M50B family.</text>
</comment>
<dbReference type="InterPro" id="IPR052348">
    <property type="entry name" value="Metallopeptidase_M50B"/>
</dbReference>
<evidence type="ECO:0000259" key="14">
    <source>
        <dbReference type="Pfam" id="PF02163"/>
    </source>
</evidence>
<organism evidence="15 16">
    <name type="scientific">Diplocloster modestus</name>
    <dbReference type="NCBI Taxonomy" id="2850322"/>
    <lineage>
        <taxon>Bacteria</taxon>
        <taxon>Bacillati</taxon>
        <taxon>Bacillota</taxon>
        <taxon>Clostridia</taxon>
        <taxon>Lachnospirales</taxon>
        <taxon>Lachnospiraceae</taxon>
        <taxon>Diplocloster</taxon>
    </lineage>
</organism>
<keyword evidence="7" id="KW-0479">Metal-binding</keyword>
<feature type="transmembrane region" description="Helical" evidence="13">
    <location>
        <begin position="56"/>
        <end position="75"/>
    </location>
</feature>
<evidence type="ECO:0000256" key="6">
    <source>
        <dbReference type="ARBA" id="ARBA00022692"/>
    </source>
</evidence>
<proteinExistence type="inferred from homology"/>